<feature type="region of interest" description="Disordered" evidence="12">
    <location>
        <begin position="1"/>
        <end position="45"/>
    </location>
</feature>
<evidence type="ECO:0000256" key="1">
    <source>
        <dbReference type="ARBA" id="ARBA00004225"/>
    </source>
</evidence>
<dbReference type="GO" id="GO:0022857">
    <property type="term" value="F:transmembrane transporter activity"/>
    <property type="evidence" value="ECO:0007669"/>
    <property type="project" value="TreeGrafter"/>
</dbReference>
<evidence type="ECO:0000313" key="13">
    <source>
        <dbReference type="EMBL" id="OAL67318.1"/>
    </source>
</evidence>
<keyword evidence="7" id="KW-1133">Transmembrane helix</keyword>
<accession>A0A178F582</accession>
<evidence type="ECO:0000256" key="3">
    <source>
        <dbReference type="ARBA" id="ARBA00022448"/>
    </source>
</evidence>
<keyword evidence="4 10" id="KW-0812">Transmembrane</keyword>
<dbReference type="SUPFAM" id="SSF103506">
    <property type="entry name" value="Mitochondrial carrier"/>
    <property type="match status" value="2"/>
</dbReference>
<evidence type="ECO:0000256" key="5">
    <source>
        <dbReference type="ARBA" id="ARBA00022737"/>
    </source>
</evidence>
<protein>
    <submittedName>
        <fullName evidence="13">Mitochondrial carrier protein</fullName>
    </submittedName>
</protein>
<evidence type="ECO:0000256" key="11">
    <source>
        <dbReference type="RuleBase" id="RU000488"/>
    </source>
</evidence>
<dbReference type="Pfam" id="PF00153">
    <property type="entry name" value="Mito_carr"/>
    <property type="match status" value="3"/>
</dbReference>
<keyword evidence="9 10" id="KW-0472">Membrane</keyword>
<reference evidence="13 14" key="1">
    <citation type="submission" date="2016-05" db="EMBL/GenBank/DDBJ databases">
        <title>Genome sequencing of Trichophyton rubrum CMCC(F)T1i isolated from hair.</title>
        <authorList>
            <person name="Zhan P."/>
            <person name="Tao Y."/>
            <person name="Liu W."/>
        </authorList>
    </citation>
    <scope>NUCLEOTIDE SEQUENCE [LARGE SCALE GENOMIC DNA]</scope>
    <source>
        <strain evidence="14">CMCC(F)T1i</strain>
    </source>
</reference>
<dbReference type="AlphaFoldDB" id="A0A178F582"/>
<sequence length="385" mass="41654">MSSSQEDAGHVTALSAPVSASSLQPPAATVSPPETAATEMPPWAIPFDTPARNRFLKDYRIQAASATSTILACLAVTPLENVKTRLQSYNFKGTTDCLRYMLKHEGPRGFMAGKMAVFTLKKKEEDCLTRVDPGALPPLASLTIVRVTNFTVYQKCKHGISDFVERQTGTSPLAVYNTPGSLPTFTGVSCFMASGMLAGLCAAPIACPFELAKNVVQTSVLMASSQRGPTGKGLKYTSLQNVPRLSTIQAIKQIISRHGFSGLYTGMGLHVARDTVGTGLYFAVYETSKQLTSKYLGDNHSPFGPQLVGGALCGTLPWLFTYPLDTRKTRRQSMILGQSKEVGAAVAKNSVYTGLSVIILRTAVQNMLLLTMFEYFKREIDKLEV</sequence>
<comment type="caution">
    <text evidence="13">The sequence shown here is derived from an EMBL/GenBank/DDBJ whole genome shotgun (WGS) entry which is preliminary data.</text>
</comment>
<keyword evidence="5" id="KW-0677">Repeat</keyword>
<dbReference type="PANTHER" id="PTHR45624">
    <property type="entry name" value="MITOCHONDRIAL BASIC AMINO ACIDS TRANSPORTER-RELATED"/>
    <property type="match status" value="1"/>
</dbReference>
<dbReference type="EMBL" id="LHPM01000010">
    <property type="protein sequence ID" value="OAL67318.1"/>
    <property type="molecule type" value="Genomic_DNA"/>
</dbReference>
<evidence type="ECO:0000256" key="8">
    <source>
        <dbReference type="ARBA" id="ARBA00023128"/>
    </source>
</evidence>
<evidence type="ECO:0000256" key="12">
    <source>
        <dbReference type="SAM" id="MobiDB-lite"/>
    </source>
</evidence>
<evidence type="ECO:0000256" key="9">
    <source>
        <dbReference type="ARBA" id="ARBA00023136"/>
    </source>
</evidence>
<keyword evidence="6" id="KW-0999">Mitochondrion inner membrane</keyword>
<feature type="repeat" description="Solcar" evidence="10">
    <location>
        <begin position="56"/>
        <end position="142"/>
    </location>
</feature>
<dbReference type="Gene3D" id="1.50.40.10">
    <property type="entry name" value="Mitochondrial carrier domain"/>
    <property type="match status" value="2"/>
</dbReference>
<dbReference type="PROSITE" id="PS50920">
    <property type="entry name" value="SOLCAR"/>
    <property type="match status" value="3"/>
</dbReference>
<dbReference type="InterPro" id="IPR018108">
    <property type="entry name" value="MCP_transmembrane"/>
</dbReference>
<evidence type="ECO:0000256" key="7">
    <source>
        <dbReference type="ARBA" id="ARBA00022989"/>
    </source>
</evidence>
<evidence type="ECO:0000256" key="2">
    <source>
        <dbReference type="ARBA" id="ARBA00006375"/>
    </source>
</evidence>
<gene>
    <name evidence="13" type="ORF">A7C99_1182</name>
</gene>
<dbReference type="VEuPathDB" id="FungiDB:TERG_07693"/>
<comment type="subcellular location">
    <subcellularLocation>
        <location evidence="1">Mitochondrion membrane</location>
        <topology evidence="1">Multi-pass membrane protein</topology>
    </subcellularLocation>
</comment>
<evidence type="ECO:0000313" key="14">
    <source>
        <dbReference type="Proteomes" id="UP000243015"/>
    </source>
</evidence>
<name>A0A178F582_TRIRU</name>
<dbReference type="InterPro" id="IPR023395">
    <property type="entry name" value="MCP_dom_sf"/>
</dbReference>
<proteinExistence type="inferred from homology"/>
<keyword evidence="8" id="KW-0496">Mitochondrion</keyword>
<evidence type="ECO:0000256" key="4">
    <source>
        <dbReference type="ARBA" id="ARBA00022692"/>
    </source>
</evidence>
<evidence type="ECO:0000256" key="6">
    <source>
        <dbReference type="ARBA" id="ARBA00022792"/>
    </source>
</evidence>
<dbReference type="Proteomes" id="UP000243015">
    <property type="component" value="Unassembled WGS sequence"/>
</dbReference>
<dbReference type="GO" id="GO:0031966">
    <property type="term" value="C:mitochondrial membrane"/>
    <property type="evidence" value="ECO:0007669"/>
    <property type="project" value="UniProtKB-SubCell"/>
</dbReference>
<evidence type="ECO:0000256" key="10">
    <source>
        <dbReference type="PROSITE-ProRule" id="PRU00282"/>
    </source>
</evidence>
<feature type="repeat" description="Solcar" evidence="10">
    <location>
        <begin position="301"/>
        <end position="379"/>
    </location>
</feature>
<dbReference type="PANTHER" id="PTHR45624:SF9">
    <property type="entry name" value="CARRIER PROTEIN, PUTATIVE (AFU_ORTHOLOGUE AFUA_4G06390)-RELATED"/>
    <property type="match status" value="1"/>
</dbReference>
<comment type="similarity">
    <text evidence="2 11">Belongs to the mitochondrial carrier (TC 2.A.29) family.</text>
</comment>
<feature type="repeat" description="Solcar" evidence="10">
    <location>
        <begin position="186"/>
        <end position="291"/>
    </location>
</feature>
<keyword evidence="3 11" id="KW-0813">Transport</keyword>
<dbReference type="InterPro" id="IPR050567">
    <property type="entry name" value="Mitochondrial_Carrier"/>
</dbReference>
<organism evidence="13 14">
    <name type="scientific">Trichophyton rubrum</name>
    <name type="common">Athlete's foot fungus</name>
    <name type="synonym">Epidermophyton rubrum</name>
    <dbReference type="NCBI Taxonomy" id="5551"/>
    <lineage>
        <taxon>Eukaryota</taxon>
        <taxon>Fungi</taxon>
        <taxon>Dikarya</taxon>
        <taxon>Ascomycota</taxon>
        <taxon>Pezizomycotina</taxon>
        <taxon>Eurotiomycetes</taxon>
        <taxon>Eurotiomycetidae</taxon>
        <taxon>Onygenales</taxon>
        <taxon>Arthrodermataceae</taxon>
        <taxon>Trichophyton</taxon>
    </lineage>
</organism>